<dbReference type="GO" id="GO:0045202">
    <property type="term" value="C:synapse"/>
    <property type="evidence" value="ECO:0007669"/>
    <property type="project" value="TreeGrafter"/>
</dbReference>
<evidence type="ECO:0000259" key="3">
    <source>
        <dbReference type="Pfam" id="PF25281"/>
    </source>
</evidence>
<feature type="compositionally biased region" description="Polar residues" evidence="1">
    <location>
        <begin position="1446"/>
        <end position="1455"/>
    </location>
</feature>
<feature type="compositionally biased region" description="Basic and acidic residues" evidence="1">
    <location>
        <begin position="2304"/>
        <end position="2328"/>
    </location>
</feature>
<dbReference type="GO" id="GO:0005875">
    <property type="term" value="C:microtubule associated complex"/>
    <property type="evidence" value="ECO:0007669"/>
    <property type="project" value="TreeGrafter"/>
</dbReference>
<dbReference type="EMBL" id="VZSC01011790">
    <property type="protein sequence ID" value="NWX47089.1"/>
    <property type="molecule type" value="Genomic_DNA"/>
</dbReference>
<protein>
    <submittedName>
        <fullName evidence="4">MAP1B protein</fullName>
    </submittedName>
</protein>
<evidence type="ECO:0000259" key="2">
    <source>
        <dbReference type="Pfam" id="PF23415"/>
    </source>
</evidence>
<feature type="domain" description="Microtubule-associated protein 1A/B/S-like MBL-like" evidence="3">
    <location>
        <begin position="236"/>
        <end position="519"/>
    </location>
</feature>
<feature type="compositionally biased region" description="Low complexity" evidence="1">
    <location>
        <begin position="1327"/>
        <end position="1338"/>
    </location>
</feature>
<dbReference type="GO" id="GO:0000226">
    <property type="term" value="P:microtubule cytoskeleton organization"/>
    <property type="evidence" value="ECO:0007669"/>
    <property type="project" value="InterPro"/>
</dbReference>
<feature type="domain" description="Microtubule-associated protein 1B/S N-terminal" evidence="2">
    <location>
        <begin position="35"/>
        <end position="231"/>
    </location>
</feature>
<feature type="compositionally biased region" description="Polar residues" evidence="1">
    <location>
        <begin position="1597"/>
        <end position="1614"/>
    </location>
</feature>
<feature type="compositionally biased region" description="Basic and acidic residues" evidence="1">
    <location>
        <begin position="1307"/>
        <end position="1324"/>
    </location>
</feature>
<dbReference type="PANTHER" id="PTHR13843">
    <property type="entry name" value="MICROTUBULE-ASSOCIATED PROTEIN"/>
    <property type="match status" value="1"/>
</dbReference>
<feature type="compositionally biased region" description="Polar residues" evidence="1">
    <location>
        <begin position="1526"/>
        <end position="1537"/>
    </location>
</feature>
<feature type="compositionally biased region" description="Basic and acidic residues" evidence="1">
    <location>
        <begin position="1842"/>
        <end position="1866"/>
    </location>
</feature>
<feature type="region of interest" description="Disordered" evidence="1">
    <location>
        <begin position="2123"/>
        <end position="2377"/>
    </location>
</feature>
<dbReference type="InterPro" id="IPR026074">
    <property type="entry name" value="MAP1"/>
</dbReference>
<feature type="compositionally biased region" description="Polar residues" evidence="1">
    <location>
        <begin position="1943"/>
        <end position="1962"/>
    </location>
</feature>
<feature type="region of interest" description="Disordered" evidence="1">
    <location>
        <begin position="524"/>
        <end position="775"/>
    </location>
</feature>
<feature type="compositionally biased region" description="Polar residues" evidence="1">
    <location>
        <begin position="1114"/>
        <end position="1130"/>
    </location>
</feature>
<dbReference type="GO" id="GO:0031114">
    <property type="term" value="P:regulation of microtubule depolymerization"/>
    <property type="evidence" value="ECO:0007669"/>
    <property type="project" value="TreeGrafter"/>
</dbReference>
<feature type="non-terminal residue" evidence="4">
    <location>
        <position position="2495"/>
    </location>
</feature>
<dbReference type="GO" id="GO:0008017">
    <property type="term" value="F:microtubule binding"/>
    <property type="evidence" value="ECO:0007669"/>
    <property type="project" value="InterPro"/>
</dbReference>
<feature type="compositionally biased region" description="Acidic residues" evidence="1">
    <location>
        <begin position="916"/>
        <end position="952"/>
    </location>
</feature>
<feature type="compositionally biased region" description="Basic and acidic residues" evidence="1">
    <location>
        <begin position="962"/>
        <end position="971"/>
    </location>
</feature>
<dbReference type="OrthoDB" id="5371837at2759"/>
<feature type="compositionally biased region" description="Polar residues" evidence="1">
    <location>
        <begin position="1769"/>
        <end position="1778"/>
    </location>
</feature>
<feature type="region of interest" description="Disordered" evidence="1">
    <location>
        <begin position="1481"/>
        <end position="1541"/>
    </location>
</feature>
<dbReference type="Proteomes" id="UP000516988">
    <property type="component" value="Unassembled WGS sequence"/>
</dbReference>
<feature type="compositionally biased region" description="Basic and acidic residues" evidence="1">
    <location>
        <begin position="553"/>
        <end position="563"/>
    </location>
</feature>
<organism evidence="4 5">
    <name type="scientific">Steatornis caripensis</name>
    <name type="common">Oilbird</name>
    <dbReference type="NCBI Taxonomy" id="48435"/>
    <lineage>
        <taxon>Eukaryota</taxon>
        <taxon>Metazoa</taxon>
        <taxon>Chordata</taxon>
        <taxon>Craniata</taxon>
        <taxon>Vertebrata</taxon>
        <taxon>Euteleostomi</taxon>
        <taxon>Archelosauria</taxon>
        <taxon>Archosauria</taxon>
        <taxon>Dinosauria</taxon>
        <taxon>Saurischia</taxon>
        <taxon>Theropoda</taxon>
        <taxon>Coelurosauria</taxon>
        <taxon>Aves</taxon>
        <taxon>Neognathae</taxon>
        <taxon>Neoaves</taxon>
        <taxon>Strisores</taxon>
        <taxon>Caprimulgiformes</taxon>
        <taxon>Steatornithidae</taxon>
        <taxon>Steatornis</taxon>
    </lineage>
</organism>
<feature type="compositionally biased region" description="Basic and acidic residues" evidence="1">
    <location>
        <begin position="755"/>
        <end position="775"/>
    </location>
</feature>
<dbReference type="Pfam" id="PF25281">
    <property type="entry name" value="MBL_MAP1B"/>
    <property type="match status" value="1"/>
</dbReference>
<dbReference type="InterPro" id="IPR056617">
    <property type="entry name" value="MAP1B/S_N"/>
</dbReference>
<feature type="compositionally biased region" description="Polar residues" evidence="1">
    <location>
        <begin position="2176"/>
        <end position="2190"/>
    </location>
</feature>
<reference evidence="4 5" key="1">
    <citation type="submission" date="2019-09" db="EMBL/GenBank/DDBJ databases">
        <title>Bird 10,000 Genomes (B10K) Project - Family phase.</title>
        <authorList>
            <person name="Zhang G."/>
        </authorList>
    </citation>
    <scope>NUCLEOTIDE SEQUENCE [LARGE SCALE GENOMIC DNA]</scope>
    <source>
        <strain evidence="4">OUT-0004</strain>
    </source>
</reference>
<feature type="compositionally biased region" description="Polar residues" evidence="1">
    <location>
        <begin position="2063"/>
        <end position="2092"/>
    </location>
</feature>
<dbReference type="InterPro" id="IPR000102">
    <property type="entry name" value="MAP1B_neuraxin"/>
</dbReference>
<sequence>MATVVVEVDSEPSCSIPNPTSPSLSHRFLDSKFYLLVVIGELVTEEHLRRAIANIERGIRSWDTNLIECNLDQELKLFVSRHSARFSPEVRGQKILHHRSDVLETVVLINPSDEAVSTEVRLMITDAARHKLLVLTGQCFENTGELILQSGSFSFQNFIEIFTDQEIGELLSTTHPANKASLTLFCPEEGDWKNSNLDRHNLQDFINIKLNSASILPEMEGLSEFTEYLSESVEVPSPFDILEPPTSGGFLKLSKPCCYIFPGGRGDSALFAVNGFNMLINGGSERKSCFWKLIRHLDRVDSILLTHIGDDNLPGINSMLQRKIAELEEEQSQGSTTNSDWMKNLISPDLGVVFLNVPENLKNLDPSFRVKRSVEEACFTLQYLNKLSMKPEPLFRNVGNTIDPIILFQKMGVGKLEMYVLNPVKNSKEMQYFMQQWSGTNKDKAEFLLPSGQELDIPLSYFTSVSSLIVWHPANPVEKIIRVLFPGNSTQYNILEGLEKLKHLDFLKQPMVTQKDLTGNIASPAVKQAKLKQRTDSKESLKPAAKTPPSKPVRKESKEETPEPAKPSPAPEKPQKLESKEKVPVKKEKAAKVETKPIVVEKDITSKEEQLVKSESPEKQGTDVKPKVSKEKPVKKEVKAKPEEKKEEKEKPKKEVSKKEEKTPIKKEEKPKKEEIKKEVKKEVKKEEKKETKKEVKKESPPKEAKKEAKKEEKKEIKKEEKEGKKDIRKVPKETKKTAAPLNEAKKPAAKPKPQKKEEPAKKEVVATGKPKEKGKVKTVKKEIKVSGEQAALAAVGVAATTVAAAEITASGKELEAERSLMSSPEDLTKDFEELKAEEVETIKETKPQAALIEDELKLTGTVQKEAFEVQKEKLDNEGPAESSDEGITTTEAEGECEQTPEELEPVEKHRVDDNEKFEDEGTGLEESSEAGDYEEKAETEEAEERGEDEEDKTPLDTMKPYMEEARKTEESSEEIMAESDDNIKDEKYIEKADYETSDERAEEDREEAIEKAETEDTEEEEEDKADDIRDEEETEKIEAEDYVMAVVDKAAEAAEVEDKYGLLVITPTKRSERQSPAVEPASSIHDETLPGGSESEATVSDEENREDQPEEFTATSGYTQSTIEISSEPTPMDEMSTPRDVMSDETNNEESESPSQEYVNVTKFETSLYSQEFGRPKLSPLPDAFNGLSEGSKTEATEGKDYNASASTISPPSSLEEDKFCKSAFQDVYRQKESEIQGTAKLEIKESYQEGVSGKRSPAKSPADSLSPPSPVAKTPLSERSVNFSLTPNEIKVSSEPVPIATLPDVHQEVAEEHCVSPEDKTLEVASPSQSAAGSAGHTPYYQSPTDEKSSQLPSETSEKSTEAPISFEFSEVKDESAKPRISPMDEPVPDSESPIEKVLSPLRSPPLIGSETTYDTFLSADLKSPTRDYRSLSEGKPEKEKSPVQMSPASEASSVGLFQEKQDEKSMEFMVIKEAFSLERKMEDTEPSSSQSSLVLDERKLGSDLSPTQVDMSQFGSLKEDTKMSISEGTVSDKSATPVDEVVAEDTYSHIEGVASVSTASVATSSFPEPTTDDVSPSLHAEVGSPHSTEVDDSLSVSVVQTPTTFQETEMSPSKEECPRPMSISPPDFSPKTAKSRTPVHDYRSPEQSTMSVEFGQESPEQSLAMDFSRQSPEYPTVGTRIQHISENGPTEVDYSPSDIQEPTFARKISPVEQSSYSQDKDISEIISVSQIEASSSTSSAHTPSQVTSPLPEEAFSGAVPPRDMSLHSSFTSEKVQSLGEKLSPKSDLSPLTPRESSPLYSPSFPDSPSEITEAVSASHTPALSLQVSSVKAFVYQEPLTKHSPEPLLSPEKDDSEKSSRSPEELSYSYKATEKTTRSPEDISYSYEAVGKSRSPQVTDYSYETTRKTTRSPEATDHSYEIIVKNMRSSEATDYSCEMTGKTTMSPGATDYSYETTGKATRSPEATDYSYEIIGKTTKSPLATDYSYEIIGKTTKSAEATDYSYERTGKATRSPNTMDYSYETTRKTTESPEAISYCYETTGRTTRSPEAMAYSYETTEKASSSPEATGYSFETTGRATRSPEATSYSYEASGHFTPGKSAESRQDVDLCLVSSCEYKHPKTELSPSFINPNPLEWFASEEQSQDQERPLTQSGGAQPPSGGKQQGRQCDETPPTSVSESAPSQTDSDVPPETEECPSITADANIDSEDESETIPTDKTITYKHIDPPPVPMQDRSPSPRHPDVSMVDPEALPVDQNLGKPLKKDLKEKTKTKKQGTKTKSSSPVKKSDGKSKQVASPKPAIKESLDKISKTASPKKKESVEKATKNISNPEVKSRVEEKDKDTKNAANTTTSKSAKTATTGPGNTKVAKSTAVPPGPPVYLDLVYIPNHSNSKNVDVEFFKRVRSSYYVVSGNDSAAEEPSRAVLDSLLEGKAQWESNMQVTLIPTHDSEVMREWYQDTHEKQQDLNIMVLASSSTVVMQDESFPACKIEL</sequence>
<proteinExistence type="predicted"/>
<feature type="compositionally biased region" description="Basic and acidic residues" evidence="1">
    <location>
        <begin position="573"/>
        <end position="737"/>
    </location>
</feature>
<dbReference type="GO" id="GO:0016358">
    <property type="term" value="P:dendrite development"/>
    <property type="evidence" value="ECO:0007669"/>
    <property type="project" value="TreeGrafter"/>
</dbReference>
<feature type="compositionally biased region" description="Basic and acidic residues" evidence="1">
    <location>
        <begin position="1193"/>
        <end position="1202"/>
    </location>
</feature>
<feature type="region of interest" description="Disordered" evidence="1">
    <location>
        <begin position="869"/>
        <end position="1041"/>
    </location>
</feature>
<dbReference type="PANTHER" id="PTHR13843:SF5">
    <property type="entry name" value="MICROTUBULE-ASSOCIATED PROTEIN 1B"/>
    <property type="match status" value="1"/>
</dbReference>
<feature type="compositionally biased region" description="Basic and acidic residues" evidence="1">
    <location>
        <begin position="1874"/>
        <end position="1883"/>
    </location>
</feature>
<feature type="compositionally biased region" description="Polar residues" evidence="1">
    <location>
        <begin position="1507"/>
        <end position="1518"/>
    </location>
</feature>
<feature type="region of interest" description="Disordered" evidence="1">
    <location>
        <begin position="1935"/>
        <end position="1966"/>
    </location>
</feature>
<feature type="compositionally biased region" description="Polar residues" evidence="1">
    <location>
        <begin position="2013"/>
        <end position="2025"/>
    </location>
</feature>
<feature type="region of interest" description="Disordered" evidence="1">
    <location>
        <begin position="2057"/>
        <end position="2108"/>
    </location>
</feature>
<keyword evidence="5" id="KW-1185">Reference proteome</keyword>
<feature type="compositionally biased region" description="Basic and acidic residues" evidence="1">
    <location>
        <begin position="2336"/>
        <end position="2348"/>
    </location>
</feature>
<feature type="region of interest" description="Disordered" evidence="1">
    <location>
        <begin position="1068"/>
        <end position="1161"/>
    </location>
</feature>
<feature type="region of interest" description="Disordered" evidence="1">
    <location>
        <begin position="1561"/>
        <end position="1823"/>
    </location>
</feature>
<dbReference type="PROSITE" id="PS00230">
    <property type="entry name" value="MAP1B_NEURAXIN"/>
    <property type="match status" value="1"/>
</dbReference>
<feature type="region of interest" description="Disordered" evidence="1">
    <location>
        <begin position="1842"/>
        <end position="1920"/>
    </location>
</feature>
<feature type="compositionally biased region" description="Basic and acidic residues" evidence="1">
    <location>
        <begin position="1426"/>
        <end position="1444"/>
    </location>
</feature>
<dbReference type="Pfam" id="PF23415">
    <property type="entry name" value="MAPB1_N"/>
    <property type="match status" value="1"/>
</dbReference>
<name>A0A7K6WJ94_STECA</name>
<feature type="region of interest" description="Disordered" evidence="1">
    <location>
        <begin position="1175"/>
        <end position="1218"/>
    </location>
</feature>
<feature type="compositionally biased region" description="Low complexity" evidence="1">
    <location>
        <begin position="1727"/>
        <end position="1749"/>
    </location>
</feature>
<feature type="compositionally biased region" description="Acidic residues" evidence="1">
    <location>
        <begin position="972"/>
        <end position="981"/>
    </location>
</feature>
<dbReference type="GO" id="GO:0003779">
    <property type="term" value="F:actin binding"/>
    <property type="evidence" value="ECO:0007669"/>
    <property type="project" value="TreeGrafter"/>
</dbReference>
<feature type="compositionally biased region" description="Polar residues" evidence="1">
    <location>
        <begin position="1896"/>
        <end position="1906"/>
    </location>
</feature>
<feature type="region of interest" description="Disordered" evidence="1">
    <location>
        <begin position="2008"/>
        <end position="2029"/>
    </location>
</feature>
<feature type="compositionally biased region" description="Basic and acidic residues" evidence="1">
    <location>
        <begin position="906"/>
        <end position="915"/>
    </location>
</feature>
<feature type="region of interest" description="Disordered" evidence="1">
    <location>
        <begin position="1233"/>
        <end position="1462"/>
    </location>
</feature>
<feature type="compositionally biased region" description="Acidic residues" evidence="1">
    <location>
        <begin position="893"/>
        <end position="905"/>
    </location>
</feature>
<evidence type="ECO:0000313" key="5">
    <source>
        <dbReference type="Proteomes" id="UP000516988"/>
    </source>
</evidence>
<feature type="compositionally biased region" description="Basic and acidic residues" evidence="1">
    <location>
        <begin position="982"/>
        <end position="1015"/>
    </location>
</feature>
<dbReference type="GO" id="GO:0007409">
    <property type="term" value="P:axonogenesis"/>
    <property type="evidence" value="ECO:0007669"/>
    <property type="project" value="TreeGrafter"/>
</dbReference>
<feature type="compositionally biased region" description="Acidic residues" evidence="1">
    <location>
        <begin position="1016"/>
        <end position="1041"/>
    </location>
</feature>
<evidence type="ECO:0000313" key="4">
    <source>
        <dbReference type="EMBL" id="NWX47089.1"/>
    </source>
</evidence>
<dbReference type="InterPro" id="IPR057480">
    <property type="entry name" value="MAP1A/B/S-like_MBL"/>
</dbReference>
<gene>
    <name evidence="4" type="primary">Map1b_0</name>
    <name evidence="4" type="ORF">STECAR_R06787</name>
</gene>
<dbReference type="GO" id="GO:0005829">
    <property type="term" value="C:cytosol"/>
    <property type="evidence" value="ECO:0007669"/>
    <property type="project" value="TreeGrafter"/>
</dbReference>
<feature type="compositionally biased region" description="Polar residues" evidence="1">
    <location>
        <begin position="1279"/>
        <end position="1289"/>
    </location>
</feature>
<feature type="compositionally biased region" description="Acidic residues" evidence="1">
    <location>
        <begin position="1100"/>
        <end position="1111"/>
    </location>
</feature>
<comment type="caution">
    <text evidence="4">The sequence shown here is derived from an EMBL/GenBank/DDBJ whole genome shotgun (WGS) entry which is preliminary data.</text>
</comment>
<dbReference type="GO" id="GO:0005874">
    <property type="term" value="C:microtubule"/>
    <property type="evidence" value="ECO:0007669"/>
    <property type="project" value="InterPro"/>
</dbReference>
<dbReference type="GO" id="GO:0043025">
    <property type="term" value="C:neuronal cell body"/>
    <property type="evidence" value="ECO:0007669"/>
    <property type="project" value="TreeGrafter"/>
</dbReference>
<feature type="non-terminal residue" evidence="4">
    <location>
        <position position="1"/>
    </location>
</feature>
<feature type="compositionally biased region" description="Polar residues" evidence="1">
    <location>
        <begin position="1205"/>
        <end position="1214"/>
    </location>
</feature>
<feature type="compositionally biased region" description="Polar residues" evidence="1">
    <location>
        <begin position="1797"/>
        <end position="1823"/>
    </location>
</feature>
<accession>A0A7K6WJ94</accession>
<evidence type="ECO:0000256" key="1">
    <source>
        <dbReference type="SAM" id="MobiDB-lite"/>
    </source>
</evidence>
<dbReference type="GO" id="GO:0030425">
    <property type="term" value="C:dendrite"/>
    <property type="evidence" value="ECO:0007669"/>
    <property type="project" value="TreeGrafter"/>
</dbReference>
<feature type="compositionally biased region" description="Polar residues" evidence="1">
    <location>
        <begin position="1342"/>
        <end position="1357"/>
    </location>
</feature>
<feature type="compositionally biased region" description="Low complexity" evidence="1">
    <location>
        <begin position="2349"/>
        <end position="2364"/>
    </location>
</feature>